<dbReference type="PROSITE" id="PS51294">
    <property type="entry name" value="HTH_MYB"/>
    <property type="match status" value="3"/>
</dbReference>
<feature type="domain" description="Myb-like" evidence="7">
    <location>
        <begin position="108"/>
        <end position="152"/>
    </location>
</feature>
<feature type="region of interest" description="Disordered" evidence="6">
    <location>
        <begin position="200"/>
        <end position="229"/>
    </location>
</feature>
<dbReference type="Pfam" id="PF13921">
    <property type="entry name" value="Myb_DNA-bind_6"/>
    <property type="match status" value="1"/>
</dbReference>
<dbReference type="PROSITE" id="PS00028">
    <property type="entry name" value="ZINC_FINGER_C2H2_1"/>
    <property type="match status" value="1"/>
</dbReference>
<feature type="domain" description="C2H2-type" evidence="8">
    <location>
        <begin position="365"/>
        <end position="392"/>
    </location>
</feature>
<keyword evidence="5" id="KW-0479">Metal-binding</keyword>
<dbReference type="PANTHER" id="PTHR46621">
    <property type="entry name" value="SNRNA-ACTIVATING PROTEIN COMPLEX SUBUNIT 4"/>
    <property type="match status" value="1"/>
</dbReference>
<feature type="domain" description="C2H2-type" evidence="8">
    <location>
        <begin position="420"/>
        <end position="450"/>
    </location>
</feature>
<dbReference type="PANTHER" id="PTHR46621:SF1">
    <property type="entry name" value="SNRNA-ACTIVATING PROTEIN COMPLEX SUBUNIT 4"/>
    <property type="match status" value="1"/>
</dbReference>
<dbReference type="GO" id="GO:0001006">
    <property type="term" value="F:RNA polymerase III type 3 promoter sequence-specific DNA binding"/>
    <property type="evidence" value="ECO:0007669"/>
    <property type="project" value="TreeGrafter"/>
</dbReference>
<dbReference type="OrthoDB" id="2143914at2759"/>
<evidence type="ECO:0000256" key="6">
    <source>
        <dbReference type="SAM" id="MobiDB-lite"/>
    </source>
</evidence>
<dbReference type="Gene3D" id="3.30.160.60">
    <property type="entry name" value="Classic Zinc Finger"/>
    <property type="match status" value="1"/>
</dbReference>
<dbReference type="GO" id="GO:0000978">
    <property type="term" value="F:RNA polymerase II cis-regulatory region sequence-specific DNA binding"/>
    <property type="evidence" value="ECO:0007669"/>
    <property type="project" value="TreeGrafter"/>
</dbReference>
<keyword evidence="1" id="KW-0805">Transcription regulation</keyword>
<dbReference type="InterPro" id="IPR017930">
    <property type="entry name" value="Myb_dom"/>
</dbReference>
<protein>
    <submittedName>
        <fullName evidence="10">Uncharacterized protein</fullName>
    </submittedName>
</protein>
<dbReference type="InterPro" id="IPR051575">
    <property type="entry name" value="Myb-like_DNA-bd"/>
</dbReference>
<dbReference type="PROSITE" id="PS50090">
    <property type="entry name" value="MYB_LIKE"/>
    <property type="match status" value="3"/>
</dbReference>
<dbReference type="SMART" id="SM00355">
    <property type="entry name" value="ZnF_C2H2"/>
    <property type="match status" value="2"/>
</dbReference>
<feature type="domain" description="Myb-like" evidence="7">
    <location>
        <begin position="11"/>
        <end position="56"/>
    </location>
</feature>
<dbReference type="SMART" id="SM00717">
    <property type="entry name" value="SANT"/>
    <property type="match status" value="3"/>
</dbReference>
<evidence type="ECO:0000259" key="8">
    <source>
        <dbReference type="PROSITE" id="PS50157"/>
    </source>
</evidence>
<keyword evidence="3" id="KW-0804">Transcription</keyword>
<dbReference type="SUPFAM" id="SSF46689">
    <property type="entry name" value="Homeodomain-like"/>
    <property type="match status" value="2"/>
</dbReference>
<keyword evidence="4" id="KW-0539">Nucleus</keyword>
<dbReference type="GO" id="GO:0008270">
    <property type="term" value="F:zinc ion binding"/>
    <property type="evidence" value="ECO:0007669"/>
    <property type="project" value="UniProtKB-KW"/>
</dbReference>
<keyword evidence="11" id="KW-1185">Reference proteome</keyword>
<feature type="compositionally biased region" description="Low complexity" evidence="6">
    <location>
        <begin position="214"/>
        <end position="224"/>
    </location>
</feature>
<dbReference type="GO" id="GO:0042795">
    <property type="term" value="P:snRNA transcription by RNA polymerase II"/>
    <property type="evidence" value="ECO:0007669"/>
    <property type="project" value="TreeGrafter"/>
</dbReference>
<proteinExistence type="predicted"/>
<dbReference type="InterPro" id="IPR001005">
    <property type="entry name" value="SANT/Myb"/>
</dbReference>
<dbReference type="AlphaFoldDB" id="A0A8H6WBR8"/>
<reference evidence="10" key="1">
    <citation type="submission" date="2020-05" db="EMBL/GenBank/DDBJ databases">
        <title>Mycena genomes resolve the evolution of fungal bioluminescence.</title>
        <authorList>
            <person name="Tsai I.J."/>
        </authorList>
    </citation>
    <scope>NUCLEOTIDE SEQUENCE</scope>
    <source>
        <strain evidence="10">110903Hualien_Pintung</strain>
    </source>
</reference>
<evidence type="ECO:0000313" key="11">
    <source>
        <dbReference type="Proteomes" id="UP000613580"/>
    </source>
</evidence>
<feature type="domain" description="Myb-like" evidence="7">
    <location>
        <begin position="57"/>
        <end position="107"/>
    </location>
</feature>
<accession>A0A8H6WBR8</accession>
<evidence type="ECO:0000259" key="7">
    <source>
        <dbReference type="PROSITE" id="PS50090"/>
    </source>
</evidence>
<evidence type="ECO:0000256" key="1">
    <source>
        <dbReference type="ARBA" id="ARBA00023015"/>
    </source>
</evidence>
<evidence type="ECO:0000256" key="4">
    <source>
        <dbReference type="ARBA" id="ARBA00023242"/>
    </source>
</evidence>
<dbReference type="Proteomes" id="UP000613580">
    <property type="component" value="Unassembled WGS sequence"/>
</dbReference>
<comment type="caution">
    <text evidence="10">The sequence shown here is derived from an EMBL/GenBank/DDBJ whole genome shotgun (WGS) entry which is preliminary data.</text>
</comment>
<feature type="domain" description="HTH myb-type" evidence="9">
    <location>
        <begin position="57"/>
        <end position="111"/>
    </location>
</feature>
<feature type="domain" description="HTH myb-type" evidence="9">
    <location>
        <begin position="113"/>
        <end position="160"/>
    </location>
</feature>
<dbReference type="InterPro" id="IPR013087">
    <property type="entry name" value="Znf_C2H2_type"/>
</dbReference>
<dbReference type="PROSITE" id="PS50157">
    <property type="entry name" value="ZINC_FINGER_C2H2_2"/>
    <property type="match status" value="2"/>
</dbReference>
<dbReference type="InterPro" id="IPR009057">
    <property type="entry name" value="Homeodomain-like_sf"/>
</dbReference>
<dbReference type="Pfam" id="PF00249">
    <property type="entry name" value="Myb_DNA-binding"/>
    <property type="match status" value="1"/>
</dbReference>
<feature type="domain" description="HTH myb-type" evidence="9">
    <location>
        <begin position="1"/>
        <end position="52"/>
    </location>
</feature>
<evidence type="ECO:0000256" key="3">
    <source>
        <dbReference type="ARBA" id="ARBA00023163"/>
    </source>
</evidence>
<keyword evidence="5" id="KW-0862">Zinc</keyword>
<organism evidence="10 11">
    <name type="scientific">Mycena chlorophos</name>
    <name type="common">Agaric fungus</name>
    <name type="synonym">Agaricus chlorophos</name>
    <dbReference type="NCBI Taxonomy" id="658473"/>
    <lineage>
        <taxon>Eukaryota</taxon>
        <taxon>Fungi</taxon>
        <taxon>Dikarya</taxon>
        <taxon>Basidiomycota</taxon>
        <taxon>Agaricomycotina</taxon>
        <taxon>Agaricomycetes</taxon>
        <taxon>Agaricomycetidae</taxon>
        <taxon>Agaricales</taxon>
        <taxon>Marasmiineae</taxon>
        <taxon>Mycenaceae</taxon>
        <taxon>Mycena</taxon>
    </lineage>
</organism>
<keyword evidence="2" id="KW-0238">DNA-binding</keyword>
<sequence length="475" mass="53651">MAEKRAGVERRWTPHEDQLLYAAVARFTEHDNWKSVAQLIPNRSNKACRKRWLHSLSPNIKKSGWTDAEDRLLVDLFNTHGPKWALIARFIEGRTDDACSKRYREALDPTLSKAEWTPAEDAKLLQVVARLGSKWGQVGHELRRSGLGCRNRHRLIERNRLKAERESLEQPVAALYCPPEAYPTPLGSELPLPLFRAPTPEMPHKSPPMPFNYSSSSSLSAALSDPPRRSVPLPPISDGNMPMEEFVEPWPFHSSPFTSPPSLGSTPELVASISPSSTPASMSPNQDPLPLDHVIDEEQPVTPSLLAKRGCHVGYPLRQIPIYVPTHVDANLAGPKELLDHARSAHDDELDEELNDKSKVHPRPYRCALAGCGKSWKTLNGLQYHLQISTAHFRNAVSSEFQSKNDPDEKDDDEDHDRSYICPHDQCFKAYRHPSGLRYHLKHGHSAAIQLETVPPSLARELEKKTRKMRRKDDF</sequence>
<keyword evidence="5" id="KW-0863">Zinc-finger</keyword>
<name>A0A8H6WBR8_MYCCL</name>
<evidence type="ECO:0000259" key="9">
    <source>
        <dbReference type="PROSITE" id="PS51294"/>
    </source>
</evidence>
<dbReference type="Gene3D" id="1.10.10.60">
    <property type="entry name" value="Homeodomain-like"/>
    <property type="match status" value="3"/>
</dbReference>
<gene>
    <name evidence="10" type="ORF">HMN09_00598900</name>
</gene>
<dbReference type="GO" id="GO:0019185">
    <property type="term" value="C:snRNA-activating protein complex"/>
    <property type="evidence" value="ECO:0007669"/>
    <property type="project" value="TreeGrafter"/>
</dbReference>
<evidence type="ECO:0000256" key="2">
    <source>
        <dbReference type="ARBA" id="ARBA00023125"/>
    </source>
</evidence>
<evidence type="ECO:0000313" key="10">
    <source>
        <dbReference type="EMBL" id="KAF7310561.1"/>
    </source>
</evidence>
<dbReference type="GO" id="GO:0042796">
    <property type="term" value="P:snRNA transcription by RNA polymerase III"/>
    <property type="evidence" value="ECO:0007669"/>
    <property type="project" value="TreeGrafter"/>
</dbReference>
<dbReference type="CDD" id="cd00167">
    <property type="entry name" value="SANT"/>
    <property type="match status" value="3"/>
</dbReference>
<evidence type="ECO:0000256" key="5">
    <source>
        <dbReference type="PROSITE-ProRule" id="PRU00042"/>
    </source>
</evidence>
<dbReference type="EMBL" id="JACAZE010000007">
    <property type="protein sequence ID" value="KAF7310561.1"/>
    <property type="molecule type" value="Genomic_DNA"/>
</dbReference>